<accession>A0AC35GV36</accession>
<proteinExistence type="predicted"/>
<name>A0AC35GV36_9BILA</name>
<evidence type="ECO:0000313" key="1">
    <source>
        <dbReference type="Proteomes" id="UP000887580"/>
    </source>
</evidence>
<organism evidence="1 2">
    <name type="scientific">Panagrolaimus sp. PS1159</name>
    <dbReference type="NCBI Taxonomy" id="55785"/>
    <lineage>
        <taxon>Eukaryota</taxon>
        <taxon>Metazoa</taxon>
        <taxon>Ecdysozoa</taxon>
        <taxon>Nematoda</taxon>
        <taxon>Chromadorea</taxon>
        <taxon>Rhabditida</taxon>
        <taxon>Tylenchina</taxon>
        <taxon>Panagrolaimomorpha</taxon>
        <taxon>Panagrolaimoidea</taxon>
        <taxon>Panagrolaimidae</taxon>
        <taxon>Panagrolaimus</taxon>
    </lineage>
</organism>
<dbReference type="Proteomes" id="UP000887580">
    <property type="component" value="Unplaced"/>
</dbReference>
<protein>
    <submittedName>
        <fullName evidence="2">Uncharacterized protein</fullName>
    </submittedName>
</protein>
<dbReference type="WBParaSite" id="PS1159_v2.g8978.t1">
    <property type="protein sequence ID" value="PS1159_v2.g8978.t1"/>
    <property type="gene ID" value="PS1159_v2.g8978"/>
</dbReference>
<sequence length="195" mass="22336">MTNYDALLTLTNLASVSDSFRKRIIKVNAVPKIEEYWYMSHIYNMTNHDHLRAVAAECLLNLLFLDEFYDETVASGTDRLKLWFLYCAEEDERLALVSSAGFAILTRDVKFNKGPTVLMGIANMIESDEKVASEIVANEMLRVLVAITKLKNDERVEGRKEALHALKAAEEKWNLIKPTHHQLYERLTKLSTLSE</sequence>
<reference evidence="2" key="1">
    <citation type="submission" date="2022-11" db="UniProtKB">
        <authorList>
            <consortium name="WormBaseParasite"/>
        </authorList>
    </citation>
    <scope>IDENTIFICATION</scope>
</reference>
<evidence type="ECO:0000313" key="2">
    <source>
        <dbReference type="WBParaSite" id="PS1159_v2.g8978.t1"/>
    </source>
</evidence>